<dbReference type="InterPro" id="IPR014044">
    <property type="entry name" value="CAP_dom"/>
</dbReference>
<feature type="domain" description="SCP" evidence="2">
    <location>
        <begin position="145"/>
        <end position="280"/>
    </location>
</feature>
<reference evidence="3" key="1">
    <citation type="submission" date="2020-05" db="EMBL/GenBank/DDBJ databases">
        <title>Phylogenomic resolution of chytrid fungi.</title>
        <authorList>
            <person name="Stajich J.E."/>
            <person name="Amses K."/>
            <person name="Simmons R."/>
            <person name="Seto K."/>
            <person name="Myers J."/>
            <person name="Bonds A."/>
            <person name="Quandt C.A."/>
            <person name="Barry K."/>
            <person name="Liu P."/>
            <person name="Grigoriev I."/>
            <person name="Longcore J.E."/>
            <person name="James T.Y."/>
        </authorList>
    </citation>
    <scope>NUCLEOTIDE SEQUENCE</scope>
    <source>
        <strain evidence="3">PLAUS21</strain>
    </source>
</reference>
<keyword evidence="3" id="KW-0378">Hydrolase</keyword>
<evidence type="ECO:0000256" key="1">
    <source>
        <dbReference type="SAM" id="SignalP"/>
    </source>
</evidence>
<keyword evidence="4" id="KW-1185">Reference proteome</keyword>
<gene>
    <name evidence="3" type="primary">PR1_1</name>
    <name evidence="3" type="ORF">HK103_000261</name>
</gene>
<proteinExistence type="predicted"/>
<comment type="caution">
    <text evidence="3">The sequence shown here is derived from an EMBL/GenBank/DDBJ whole genome shotgun (WGS) entry which is preliminary data.</text>
</comment>
<protein>
    <submittedName>
        <fullName evidence="3">Cuticle-degrading protease</fullName>
    </submittedName>
</protein>
<dbReference type="SMART" id="SM00198">
    <property type="entry name" value="SCP"/>
    <property type="match status" value="1"/>
</dbReference>
<dbReference type="InterPro" id="IPR018244">
    <property type="entry name" value="Allrgn_V5/Tpx1_CS"/>
</dbReference>
<dbReference type="Gene3D" id="3.40.33.10">
    <property type="entry name" value="CAP"/>
    <property type="match status" value="1"/>
</dbReference>
<dbReference type="GO" id="GO:0006508">
    <property type="term" value="P:proteolysis"/>
    <property type="evidence" value="ECO:0007669"/>
    <property type="project" value="UniProtKB-KW"/>
</dbReference>
<keyword evidence="3" id="KW-0645">Protease</keyword>
<dbReference type="AlphaFoldDB" id="A0AAD5ULB4"/>
<dbReference type="EMBL" id="JADGKB010000010">
    <property type="protein sequence ID" value="KAJ3260651.1"/>
    <property type="molecule type" value="Genomic_DNA"/>
</dbReference>
<keyword evidence="1" id="KW-0732">Signal</keyword>
<dbReference type="PRINTS" id="PR00837">
    <property type="entry name" value="V5TPXLIKE"/>
</dbReference>
<name>A0AAD5ULB4_9FUNG</name>
<feature type="signal peptide" evidence="1">
    <location>
        <begin position="1"/>
        <end position="17"/>
    </location>
</feature>
<dbReference type="GO" id="GO:0005576">
    <property type="term" value="C:extracellular region"/>
    <property type="evidence" value="ECO:0007669"/>
    <property type="project" value="InterPro"/>
</dbReference>
<organism evidence="3 4">
    <name type="scientific">Boothiomyces macroporosus</name>
    <dbReference type="NCBI Taxonomy" id="261099"/>
    <lineage>
        <taxon>Eukaryota</taxon>
        <taxon>Fungi</taxon>
        <taxon>Fungi incertae sedis</taxon>
        <taxon>Chytridiomycota</taxon>
        <taxon>Chytridiomycota incertae sedis</taxon>
        <taxon>Chytridiomycetes</taxon>
        <taxon>Rhizophydiales</taxon>
        <taxon>Terramycetaceae</taxon>
        <taxon>Boothiomyces</taxon>
    </lineage>
</organism>
<dbReference type="Proteomes" id="UP001210925">
    <property type="component" value="Unassembled WGS sequence"/>
</dbReference>
<dbReference type="InterPro" id="IPR035940">
    <property type="entry name" value="CAP_sf"/>
</dbReference>
<dbReference type="GO" id="GO:0008233">
    <property type="term" value="F:peptidase activity"/>
    <property type="evidence" value="ECO:0007669"/>
    <property type="project" value="UniProtKB-KW"/>
</dbReference>
<sequence length="289" mass="30716">MQFSVLNSFVLLSLVSAEINSNAGSLKRRRLCKQKPLYNQMAVPTTTAAPVVPTKTVKITKPTTTVAPKPKPTLAVAPVAKSAPKAVPNPAPKSFTAPIVAAAKQATAAASYVLDGLQIPSNLIQNAKAACAYVSQNLPLANTGSFQADCTQMHNQYRQLVGYAPLTWDSKLEAYAQNWANNLANTDSFSHSGGPYGENLFQSTGGFFTCADAIKSWFDEFSNYNGQPIGEGNFESYGHFTQLMWPSTTSVGCAAAQYQSGGSTKQSTVCEYSPAGNVVGQSVSIQIKP</sequence>
<dbReference type="PANTHER" id="PTHR10334">
    <property type="entry name" value="CYSTEINE-RICH SECRETORY PROTEIN-RELATED"/>
    <property type="match status" value="1"/>
</dbReference>
<evidence type="ECO:0000313" key="3">
    <source>
        <dbReference type="EMBL" id="KAJ3260651.1"/>
    </source>
</evidence>
<accession>A0AAD5ULB4</accession>
<dbReference type="PRINTS" id="PR00838">
    <property type="entry name" value="V5ALLERGEN"/>
</dbReference>
<feature type="chain" id="PRO_5042191228" evidence="1">
    <location>
        <begin position="18"/>
        <end position="289"/>
    </location>
</feature>
<dbReference type="SUPFAM" id="SSF55797">
    <property type="entry name" value="PR-1-like"/>
    <property type="match status" value="1"/>
</dbReference>
<evidence type="ECO:0000313" key="4">
    <source>
        <dbReference type="Proteomes" id="UP001210925"/>
    </source>
</evidence>
<dbReference type="InterPro" id="IPR002413">
    <property type="entry name" value="V5_allergen-like"/>
</dbReference>
<dbReference type="Pfam" id="PF00188">
    <property type="entry name" value="CAP"/>
    <property type="match status" value="1"/>
</dbReference>
<dbReference type="InterPro" id="IPR001283">
    <property type="entry name" value="CRISP-related"/>
</dbReference>
<evidence type="ECO:0000259" key="2">
    <source>
        <dbReference type="SMART" id="SM00198"/>
    </source>
</evidence>
<dbReference type="FunFam" id="3.40.33.10:FF:000010">
    <property type="entry name" value="Predicted protein"/>
    <property type="match status" value="1"/>
</dbReference>
<dbReference type="PROSITE" id="PS01009">
    <property type="entry name" value="CRISP_1"/>
    <property type="match status" value="1"/>
</dbReference>